<keyword evidence="5" id="KW-1185">Reference proteome</keyword>
<reference evidence="4" key="1">
    <citation type="submission" date="2021-10" db="EMBL/GenBank/DDBJ databases">
        <title>Anaerobic single-cell dispensing facilitates the cultivation of human gut bacteria.</title>
        <authorList>
            <person name="Afrizal A."/>
        </authorList>
    </citation>
    <scope>NUCLEOTIDE SEQUENCE</scope>
    <source>
        <strain evidence="4">CLA-AA-H250</strain>
    </source>
</reference>
<feature type="compositionally biased region" description="Low complexity" evidence="1">
    <location>
        <begin position="209"/>
        <end position="229"/>
    </location>
</feature>
<protein>
    <recommendedName>
        <fullName evidence="6">Transmembrane protein</fullName>
    </recommendedName>
</protein>
<feature type="transmembrane region" description="Helical" evidence="2">
    <location>
        <begin position="78"/>
        <end position="99"/>
    </location>
</feature>
<feature type="signal peptide" evidence="3">
    <location>
        <begin position="1"/>
        <end position="29"/>
    </location>
</feature>
<evidence type="ECO:0000256" key="1">
    <source>
        <dbReference type="SAM" id="MobiDB-lite"/>
    </source>
</evidence>
<feature type="region of interest" description="Disordered" evidence="1">
    <location>
        <begin position="198"/>
        <end position="268"/>
    </location>
</feature>
<evidence type="ECO:0000313" key="4">
    <source>
        <dbReference type="EMBL" id="MCC2137688.1"/>
    </source>
</evidence>
<feature type="compositionally biased region" description="Basic and acidic residues" evidence="1">
    <location>
        <begin position="123"/>
        <end position="149"/>
    </location>
</feature>
<dbReference type="AlphaFoldDB" id="A0AAE3DI96"/>
<keyword evidence="2" id="KW-0812">Transmembrane</keyword>
<sequence length="268" mass="29308">MRNTFSKRIFVVLAAVLLGAALCAPLTFADEADTADTTDSTETVDTTEGTTDTAGEDSSGAESFFNELKADNGVGRTLFIAGAVCIVLGVGGIVSIILWQRASRNRDSGEADRAEVLDEIEQEERRNRRRREEERMRREQMQARREAEPRVPTSFDPDKDTGELPVMPVSAGYTAERPIMPETPVSMQPQNVRRAAVQTSVNRAPRQSAAPRAVKPAAPAPKPVQQRPANTPKPAAQTVQANPAAPKAPEKYDLEDILREVREMNANK</sequence>
<dbReference type="RefSeq" id="WP_308449850.1">
    <property type="nucleotide sequence ID" value="NZ_JAJEQC010000013.1"/>
</dbReference>
<feature type="region of interest" description="Disordered" evidence="1">
    <location>
        <begin position="123"/>
        <end position="165"/>
    </location>
</feature>
<evidence type="ECO:0000256" key="3">
    <source>
        <dbReference type="SAM" id="SignalP"/>
    </source>
</evidence>
<dbReference type="Proteomes" id="UP001199424">
    <property type="component" value="Unassembled WGS sequence"/>
</dbReference>
<accession>A0AAE3DI96</accession>
<evidence type="ECO:0000256" key="2">
    <source>
        <dbReference type="SAM" id="Phobius"/>
    </source>
</evidence>
<comment type="caution">
    <text evidence="4">The sequence shown here is derived from an EMBL/GenBank/DDBJ whole genome shotgun (WGS) entry which is preliminary data.</text>
</comment>
<dbReference type="EMBL" id="JAJEQC010000013">
    <property type="protein sequence ID" value="MCC2137688.1"/>
    <property type="molecule type" value="Genomic_DNA"/>
</dbReference>
<proteinExistence type="predicted"/>
<gene>
    <name evidence="4" type="ORF">LKD31_11800</name>
</gene>
<keyword evidence="2" id="KW-1133">Transmembrane helix</keyword>
<evidence type="ECO:0000313" key="5">
    <source>
        <dbReference type="Proteomes" id="UP001199424"/>
    </source>
</evidence>
<evidence type="ECO:0008006" key="6">
    <source>
        <dbReference type="Google" id="ProtNLM"/>
    </source>
</evidence>
<keyword evidence="3" id="KW-0732">Signal</keyword>
<organism evidence="4 5">
    <name type="scientific">Hominenteromicrobium mulieris</name>
    <dbReference type="NCBI Taxonomy" id="2885357"/>
    <lineage>
        <taxon>Bacteria</taxon>
        <taxon>Bacillati</taxon>
        <taxon>Bacillota</taxon>
        <taxon>Clostridia</taxon>
        <taxon>Eubacteriales</taxon>
        <taxon>Oscillospiraceae</taxon>
        <taxon>Hominenteromicrobium</taxon>
    </lineage>
</organism>
<feature type="region of interest" description="Disordered" evidence="1">
    <location>
        <begin position="33"/>
        <end position="60"/>
    </location>
</feature>
<feature type="chain" id="PRO_5042082952" description="Transmembrane protein" evidence="3">
    <location>
        <begin position="30"/>
        <end position="268"/>
    </location>
</feature>
<keyword evidence="2" id="KW-0472">Membrane</keyword>
<feature type="compositionally biased region" description="Low complexity" evidence="1">
    <location>
        <begin position="37"/>
        <end position="58"/>
    </location>
</feature>
<feature type="compositionally biased region" description="Basic and acidic residues" evidence="1">
    <location>
        <begin position="248"/>
        <end position="268"/>
    </location>
</feature>
<name>A0AAE3DI96_9FIRM</name>